<protein>
    <recommendedName>
        <fullName evidence="1">GmrSD restriction endonucleases N-terminal domain-containing protein</fullName>
    </recommendedName>
</protein>
<keyword evidence="3" id="KW-1185">Reference proteome</keyword>
<dbReference type="STRING" id="1157490.EL26_11840"/>
<dbReference type="PANTHER" id="PTHR37292:SF2">
    <property type="entry name" value="DUF262 DOMAIN-CONTAINING PROTEIN"/>
    <property type="match status" value="1"/>
</dbReference>
<dbReference type="eggNOG" id="COG1479">
    <property type="taxonomic scope" value="Bacteria"/>
</dbReference>
<dbReference type="AlphaFoldDB" id="A0A074LQ02"/>
<feature type="domain" description="GmrSD restriction endonucleases N-terminal" evidence="1">
    <location>
        <begin position="12"/>
        <end position="217"/>
    </location>
</feature>
<gene>
    <name evidence="2" type="ORF">EL26_11840</name>
</gene>
<dbReference type="Proteomes" id="UP000027931">
    <property type="component" value="Unassembled WGS sequence"/>
</dbReference>
<evidence type="ECO:0000313" key="3">
    <source>
        <dbReference type="Proteomes" id="UP000027931"/>
    </source>
</evidence>
<dbReference type="PANTHER" id="PTHR37292">
    <property type="entry name" value="VNG6097C"/>
    <property type="match status" value="1"/>
</dbReference>
<comment type="caution">
    <text evidence="2">The sequence shown here is derived from an EMBL/GenBank/DDBJ whole genome shotgun (WGS) entry which is preliminary data.</text>
</comment>
<reference evidence="2 3" key="1">
    <citation type="journal article" date="2013" name="Int. J. Syst. Evol. Microbiol.">
        <title>Tumebacillus flagellatus sp. nov., an alpha-amylase/pullulanase-producing bacterium isolated from cassava wastewater.</title>
        <authorList>
            <person name="Wang Q."/>
            <person name="Xie N."/>
            <person name="Qin Y."/>
            <person name="Shen N."/>
            <person name="Zhu J."/>
            <person name="Mi H."/>
            <person name="Huang R."/>
        </authorList>
    </citation>
    <scope>NUCLEOTIDE SEQUENCE [LARGE SCALE GENOMIC DNA]</scope>
    <source>
        <strain evidence="2 3">GST4</strain>
    </source>
</reference>
<accession>A0A074LQ02</accession>
<dbReference type="Pfam" id="PF03235">
    <property type="entry name" value="GmrSD_N"/>
    <property type="match status" value="1"/>
</dbReference>
<dbReference type="InterPro" id="IPR004919">
    <property type="entry name" value="GmrSD_N"/>
</dbReference>
<name>A0A074LQ02_9BACL</name>
<dbReference type="eggNOG" id="COG3472">
    <property type="taxonomic scope" value="Bacteria"/>
</dbReference>
<evidence type="ECO:0000313" key="2">
    <source>
        <dbReference type="EMBL" id="KEO83154.1"/>
    </source>
</evidence>
<dbReference type="OrthoDB" id="9798761at2"/>
<proteinExistence type="predicted"/>
<evidence type="ECO:0000259" key="1">
    <source>
        <dbReference type="Pfam" id="PF03235"/>
    </source>
</evidence>
<dbReference type="EMBL" id="JMIR01000014">
    <property type="protein sequence ID" value="KEO83154.1"/>
    <property type="molecule type" value="Genomic_DNA"/>
</dbReference>
<dbReference type="RefSeq" id="WP_038088365.1">
    <property type="nucleotide sequence ID" value="NZ_JMIR01000014.1"/>
</dbReference>
<sequence>MKLPEPQSRTFSSLISDIETGQIKIPQFQREFVWDIQKSAQLMDSIVKGYPIGTFIFWRTKERLRSVRDLGKIQLPQPNDGEYIDFVLDGQQRLTSLFASLKGAKITRENGKEDDYAEIYLDLAADEDDHIVTIDIADKSPESIIRLTDLLYGGITLLTKYPAQYLSAIEEYKRRIESYNYSIIQIREAPIEIATEIFTRINVGGKPLSVFEIMIAKTFDAEKGFDLAEKFNNLLDDLRPLEYETISDATVLQAVSIILEKECQKKVILKLDKERYIAIWETAVDAIHRTVEYFRGYYRIPVSQLLPYNALLVPFAYFFSKHPDKPIGEKQKYLEDFFWRCAISGRYSSAVESKLAQDIKRIDLILEGKLPKYDWAVNISEKFIIDNGWFSAGRSFIKAILCLYAYQIPTSFIDNSIVNISNYWLKQANSKNYHHFFPKSYLKKKNEDDFYTNHVLNITIVDDFLNKREIRAQAPSKYMNRFKDLNPKLEEAMRTHLIPNLEEFGVWQDDYDRFFEKRAKLVSNELRKRIIPQEIDQDPVMVLPEEYEEIDQ</sequence>
<organism evidence="2 3">
    <name type="scientific">Tumebacillus flagellatus</name>
    <dbReference type="NCBI Taxonomy" id="1157490"/>
    <lineage>
        <taxon>Bacteria</taxon>
        <taxon>Bacillati</taxon>
        <taxon>Bacillota</taxon>
        <taxon>Bacilli</taxon>
        <taxon>Bacillales</taxon>
        <taxon>Alicyclobacillaceae</taxon>
        <taxon>Tumebacillus</taxon>
    </lineage>
</organism>